<dbReference type="InterPro" id="IPR044730">
    <property type="entry name" value="RNase_H-like_dom_plant"/>
</dbReference>
<dbReference type="InterPro" id="IPR036397">
    <property type="entry name" value="RNaseH_sf"/>
</dbReference>
<reference evidence="2" key="2">
    <citation type="submission" date="2021-03" db="UniProtKB">
        <authorList>
            <consortium name="EnsemblPlants"/>
        </authorList>
    </citation>
    <scope>IDENTIFICATION</scope>
</reference>
<evidence type="ECO:0000313" key="2">
    <source>
        <dbReference type="EnsemblPlants" id="cds.evm.model.06.1585"/>
    </source>
</evidence>
<dbReference type="Proteomes" id="UP000596661">
    <property type="component" value="Chromosome 6"/>
</dbReference>
<dbReference type="Gene3D" id="3.30.420.10">
    <property type="entry name" value="Ribonuclease H-like superfamily/Ribonuclease H"/>
    <property type="match status" value="1"/>
</dbReference>
<name>A0A803PV44_CANSA</name>
<dbReference type="Gramene" id="evm.model.06.1585">
    <property type="protein sequence ID" value="cds.evm.model.06.1585"/>
    <property type="gene ID" value="evm.TU.06.1585"/>
</dbReference>
<dbReference type="Pfam" id="PF13456">
    <property type="entry name" value="RVT_3"/>
    <property type="match status" value="1"/>
</dbReference>
<dbReference type="Pfam" id="PF00078">
    <property type="entry name" value="RVT_1"/>
    <property type="match status" value="1"/>
</dbReference>
<proteinExistence type="predicted"/>
<evidence type="ECO:0000259" key="1">
    <source>
        <dbReference type="PROSITE" id="PS50878"/>
    </source>
</evidence>
<dbReference type="CDD" id="cd06222">
    <property type="entry name" value="RNase_H_like"/>
    <property type="match status" value="1"/>
</dbReference>
<dbReference type="GO" id="GO:0004523">
    <property type="term" value="F:RNA-DNA hybrid ribonuclease activity"/>
    <property type="evidence" value="ECO:0007669"/>
    <property type="project" value="InterPro"/>
</dbReference>
<dbReference type="EnsemblPlants" id="evm.model.06.1585">
    <property type="protein sequence ID" value="cds.evm.model.06.1585"/>
    <property type="gene ID" value="evm.TU.06.1585"/>
</dbReference>
<dbReference type="InterPro" id="IPR012337">
    <property type="entry name" value="RNaseH-like_sf"/>
</dbReference>
<protein>
    <recommendedName>
        <fullName evidence="1">Reverse transcriptase domain-containing protein</fullName>
    </recommendedName>
</protein>
<reference evidence="2" key="1">
    <citation type="submission" date="2018-11" db="EMBL/GenBank/DDBJ databases">
        <authorList>
            <person name="Grassa J C."/>
        </authorList>
    </citation>
    <scope>NUCLEOTIDE SEQUENCE [LARGE SCALE GENOMIC DNA]</scope>
</reference>
<dbReference type="InterPro" id="IPR043502">
    <property type="entry name" value="DNA/RNA_pol_sf"/>
</dbReference>
<dbReference type="InterPro" id="IPR000477">
    <property type="entry name" value="RT_dom"/>
</dbReference>
<organism evidence="2 3">
    <name type="scientific">Cannabis sativa</name>
    <name type="common">Hemp</name>
    <name type="synonym">Marijuana</name>
    <dbReference type="NCBI Taxonomy" id="3483"/>
    <lineage>
        <taxon>Eukaryota</taxon>
        <taxon>Viridiplantae</taxon>
        <taxon>Streptophyta</taxon>
        <taxon>Embryophyta</taxon>
        <taxon>Tracheophyta</taxon>
        <taxon>Spermatophyta</taxon>
        <taxon>Magnoliopsida</taxon>
        <taxon>eudicotyledons</taxon>
        <taxon>Gunneridae</taxon>
        <taxon>Pentapetalae</taxon>
        <taxon>rosids</taxon>
        <taxon>fabids</taxon>
        <taxon>Rosales</taxon>
        <taxon>Cannabaceae</taxon>
        <taxon>Cannabis</taxon>
    </lineage>
</organism>
<accession>A0A803PV44</accession>
<evidence type="ECO:0000313" key="3">
    <source>
        <dbReference type="Proteomes" id="UP000596661"/>
    </source>
</evidence>
<feature type="domain" description="Reverse transcriptase" evidence="1">
    <location>
        <begin position="1"/>
        <end position="223"/>
    </location>
</feature>
<dbReference type="PANTHER" id="PTHR33116">
    <property type="entry name" value="REVERSE TRANSCRIPTASE ZINC-BINDING DOMAIN-CONTAINING PROTEIN-RELATED-RELATED"/>
    <property type="match status" value="1"/>
</dbReference>
<dbReference type="PANTHER" id="PTHR33116:SF86">
    <property type="entry name" value="REVERSE TRANSCRIPTASE DOMAIN-CONTAINING PROTEIN"/>
    <property type="match status" value="1"/>
</dbReference>
<dbReference type="GO" id="GO:0003676">
    <property type="term" value="F:nucleic acid binding"/>
    <property type="evidence" value="ECO:0007669"/>
    <property type="project" value="InterPro"/>
</dbReference>
<dbReference type="CDD" id="cd01650">
    <property type="entry name" value="RT_nLTR_like"/>
    <property type="match status" value="1"/>
</dbReference>
<dbReference type="PROSITE" id="PS50878">
    <property type="entry name" value="RT_POL"/>
    <property type="match status" value="1"/>
</dbReference>
<keyword evidence="3" id="KW-1185">Reference proteome</keyword>
<dbReference type="InterPro" id="IPR002156">
    <property type="entry name" value="RNaseH_domain"/>
</dbReference>
<sequence>MVNRMKPFIDTIISANQRAFIPGHLISDNILVSFEILHYLRRKRKGKDGYMTLKLDMSKAYDRVDWSFLEAMLRKLGFANHWVQLILNCVSSASYKVIHGAHEIGPILPTGGIRQGDPLSPYLFILCAEGFSAFLRKYENRGWLHGCKVANGAPRISHMLFADDNYLNSKATYEEAHRIKEVLQKFELASGQRVNFANSSIFFSANTTDDNKERIVELLGVPIALEGSMYLGLPSSMGRNKMAALSYLKEKLRKQLQSWGSKFLSRESKEILIKTVAQALPSYLMSVFLLPLEIVRDMESMMAKLLVQSIPVLSRPTMGTLNWSLDLSGLYSMKSAYKLLHQLNGEFGLDVLAEDSCSSCVGSGGYWHGIATGDLFFGLCMNQFEMLDLNSANLLVALCWAIWNARNDKVWQDKVMGIEGIVASTTNYLNQWRVAQNSNNELLFTGFIPGDGAEQWSAQSVSSIKVIDAAVFNDSSTYGVGFVARDSSSFFVEGSTKLFHGSISPVVAEVIGVWEALSWIKDHSLLNVTLETDCLSIVQTVRSSMVIISLFGKVVSDCKNLLSTLRNVSFHFVKRSVNVAAHSFARASISHPDRLFNLDTVLIELLPNLVTEIFV</sequence>
<dbReference type="SUPFAM" id="SSF53098">
    <property type="entry name" value="Ribonuclease H-like"/>
    <property type="match status" value="1"/>
</dbReference>
<dbReference type="EMBL" id="UZAU01000615">
    <property type="status" value="NOT_ANNOTATED_CDS"/>
    <property type="molecule type" value="Genomic_DNA"/>
</dbReference>
<dbReference type="SUPFAM" id="SSF56672">
    <property type="entry name" value="DNA/RNA polymerases"/>
    <property type="match status" value="1"/>
</dbReference>
<dbReference type="AlphaFoldDB" id="A0A803PV44"/>